<name>T0D7I6_ALIAG</name>
<dbReference type="RefSeq" id="WP_021296770.1">
    <property type="nucleotide sequence ID" value="NZ_AURB01000134.1"/>
</dbReference>
<accession>T0D7I6</accession>
<reference evidence="2" key="1">
    <citation type="journal article" date="2022" name="G3 (Bethesda)">
        <title>Unveiling the complete genome sequence of Alicyclobacillus acidoterrestris DSM 3922T, a taint-producing strain.</title>
        <authorList>
            <person name="Leonardo I.C."/>
            <person name="Barreto Crespo M.T."/>
            <person name="Gaspar F.B."/>
        </authorList>
    </citation>
    <scope>NUCLEOTIDE SEQUENCE [LARGE SCALE GENOMIC DNA]</scope>
    <source>
        <strain evidence="2">DSM 3922</strain>
    </source>
</reference>
<dbReference type="OrthoDB" id="4424890at2"/>
<gene>
    <name evidence="1" type="ORF">K1I37_11500</name>
</gene>
<sequence length="349" mass="38045">MSKRWMALQVACVYIGTVVGAGFASGREVYEFFVRFGPIAYLAIAFVTFLFAWLGYRLMALGATLGATSFRDVNAYLFKPGLQKIIDVAFMFMLFGVTVAMLAGTGELFKEHFHYPFTIGVAVAIIITFFTMFFGMNGLMKVNSVIVPTLVVFVLYTAIHTWLSTDRLVTASALAGPMHGFGFPVWLSSLLYAAMNIGLSIGVLVPLGSQVNDLKILKQGAVMGAIGLGGMLVAVAFALFSYMPQVTAYAIPMAYIASHFSPWLTSMFIAVLFGEIYSTLIGNVYALAVTLTRRRKAFLAYSAVILVIAGALSHVGFRAIVAYAYTAFGWVSLFFILILAFHKSRLPRA</sequence>
<dbReference type="AlphaFoldDB" id="T0D7I6"/>
<dbReference type="PANTHER" id="PTHR37814:SF1">
    <property type="entry name" value="MEMBRANE PROTEIN"/>
    <property type="match status" value="1"/>
</dbReference>
<dbReference type="STRING" id="1356854.N007_08535"/>
<dbReference type="EMBL" id="CP080467">
    <property type="protein sequence ID" value="UNO47353.1"/>
    <property type="molecule type" value="Genomic_DNA"/>
</dbReference>
<dbReference type="PANTHER" id="PTHR37814">
    <property type="entry name" value="CONSERVED MEMBRANE PROTEIN"/>
    <property type="match status" value="1"/>
</dbReference>
<protein>
    <submittedName>
        <fullName evidence="1">Uncharacterized protein</fullName>
    </submittedName>
</protein>
<accession>A0A9E6ZFS3</accession>
<dbReference type="Proteomes" id="UP000829401">
    <property type="component" value="Chromosome"/>
</dbReference>
<proteinExistence type="predicted"/>
<dbReference type="KEGG" id="aaco:K1I37_11500"/>
<evidence type="ECO:0000313" key="1">
    <source>
        <dbReference type="EMBL" id="UNO47353.1"/>
    </source>
</evidence>
<dbReference type="InterPro" id="IPR038728">
    <property type="entry name" value="YkvI-like"/>
</dbReference>
<dbReference type="eggNOG" id="COG3949">
    <property type="taxonomic scope" value="Bacteria"/>
</dbReference>
<organism evidence="1 2">
    <name type="scientific">Alicyclobacillus acidoterrestris (strain ATCC 49025 / DSM 3922 / CIP 106132 / NCIMB 13137 / GD3B)</name>
    <dbReference type="NCBI Taxonomy" id="1356854"/>
    <lineage>
        <taxon>Bacteria</taxon>
        <taxon>Bacillati</taxon>
        <taxon>Bacillota</taxon>
        <taxon>Bacilli</taxon>
        <taxon>Bacillales</taxon>
        <taxon>Alicyclobacillaceae</taxon>
        <taxon>Alicyclobacillus</taxon>
    </lineage>
</organism>
<keyword evidence="2" id="KW-1185">Reference proteome</keyword>
<evidence type="ECO:0000313" key="2">
    <source>
        <dbReference type="Proteomes" id="UP000829401"/>
    </source>
</evidence>